<dbReference type="InterPro" id="IPR000917">
    <property type="entry name" value="Sulfatase_N"/>
</dbReference>
<comment type="caution">
    <text evidence="7">The sequence shown here is derived from an EMBL/GenBank/DDBJ whole genome shotgun (WGS) entry which is preliminary data.</text>
</comment>
<dbReference type="RefSeq" id="XP_031022344.1">
    <property type="nucleotide sequence ID" value="XM_031171685.1"/>
</dbReference>
<keyword evidence="8" id="KW-1185">Reference proteome</keyword>
<evidence type="ECO:0000256" key="2">
    <source>
        <dbReference type="ARBA" id="ARBA00022729"/>
    </source>
</evidence>
<dbReference type="CDD" id="cd16147">
    <property type="entry name" value="G6S"/>
    <property type="match status" value="1"/>
</dbReference>
<comment type="similarity">
    <text evidence="1">Belongs to the sulfatase family.</text>
</comment>
<dbReference type="PROSITE" id="PS00523">
    <property type="entry name" value="SULFATASE_1"/>
    <property type="match status" value="1"/>
</dbReference>
<evidence type="ECO:0000256" key="4">
    <source>
        <dbReference type="ARBA" id="ARBA00023180"/>
    </source>
</evidence>
<dbReference type="EMBL" id="QEAO01000058">
    <property type="protein sequence ID" value="TPX30749.1"/>
    <property type="molecule type" value="Genomic_DNA"/>
</dbReference>
<dbReference type="PANTHER" id="PTHR43108:SF8">
    <property type="entry name" value="SD21168P"/>
    <property type="match status" value="1"/>
</dbReference>
<evidence type="ECO:0000259" key="6">
    <source>
        <dbReference type="Pfam" id="PF00884"/>
    </source>
</evidence>
<evidence type="ECO:0000256" key="1">
    <source>
        <dbReference type="ARBA" id="ARBA00008779"/>
    </source>
</evidence>
<dbReference type="GO" id="GO:0005539">
    <property type="term" value="F:glycosaminoglycan binding"/>
    <property type="evidence" value="ECO:0007669"/>
    <property type="project" value="TreeGrafter"/>
</dbReference>
<feature type="signal peptide" evidence="5">
    <location>
        <begin position="1"/>
        <end position="20"/>
    </location>
</feature>
<keyword evidence="3" id="KW-0378">Hydrolase</keyword>
<accession>A0A507BUU0</accession>
<dbReference type="Pfam" id="PF00884">
    <property type="entry name" value="Sulfatase"/>
    <property type="match status" value="1"/>
</dbReference>
<name>A0A507BUU0_9FUNG</name>
<feature type="domain" description="Sulfatase N-terminal" evidence="6">
    <location>
        <begin position="92"/>
        <end position="461"/>
    </location>
</feature>
<dbReference type="OrthoDB" id="103349at2759"/>
<keyword evidence="4" id="KW-0325">Glycoprotein</keyword>
<dbReference type="Gene3D" id="3.40.720.10">
    <property type="entry name" value="Alkaline Phosphatase, subunit A"/>
    <property type="match status" value="1"/>
</dbReference>
<protein>
    <recommendedName>
        <fullName evidence="6">Sulfatase N-terminal domain-containing protein</fullName>
    </recommendedName>
</protein>
<evidence type="ECO:0000313" key="8">
    <source>
        <dbReference type="Proteomes" id="UP000319731"/>
    </source>
</evidence>
<dbReference type="GeneID" id="42006982"/>
<evidence type="ECO:0000313" key="7">
    <source>
        <dbReference type="EMBL" id="TPX30749.1"/>
    </source>
</evidence>
<dbReference type="PANTHER" id="PTHR43108">
    <property type="entry name" value="N-ACETYLGLUCOSAMINE-6-SULFATASE FAMILY MEMBER"/>
    <property type="match status" value="1"/>
</dbReference>
<evidence type="ECO:0000256" key="5">
    <source>
        <dbReference type="SAM" id="SignalP"/>
    </source>
</evidence>
<reference evidence="7 8" key="1">
    <citation type="journal article" date="2019" name="Sci. Rep.">
        <title>Comparative genomics of chytrid fungi reveal insights into the obligate biotrophic and pathogenic lifestyle of Synchytrium endobioticum.</title>
        <authorList>
            <person name="van de Vossenberg B.T.L.H."/>
            <person name="Warris S."/>
            <person name="Nguyen H.D.T."/>
            <person name="van Gent-Pelzer M.P.E."/>
            <person name="Joly D.L."/>
            <person name="van de Geest H.C."/>
            <person name="Bonants P.J.M."/>
            <person name="Smith D.S."/>
            <person name="Levesque C.A."/>
            <person name="van der Lee T.A.J."/>
        </authorList>
    </citation>
    <scope>NUCLEOTIDE SEQUENCE [LARGE SCALE GENOMIC DNA]</scope>
    <source>
        <strain evidence="7 8">JEL517</strain>
    </source>
</reference>
<gene>
    <name evidence="7" type="ORF">SmJEL517_g05759</name>
</gene>
<sequence length="661" mass="74444">MPRLLWLAVCALAALNLVAGAPGDELFRSGLWFDVASNAQFPDIDLEGLARAERERDLTLGANDRIGLVAQQLLSGGSANAVKGANSTNKRPNIIFILTDDLDQTMGSVRHLKAVQEHLVKGGTSFENHMVSQAICCPSRVSILRGQYSHNTNFTSINPPFGGYERFLDLGLHKSYLPLWMRDAGYQTAFIGKFINGFGLRNFFRVPPGWDAWEPLVLPWLYDYSQPVFSRDGSIPRVYPNLHQTDVLAAKTYAMIRDALNPKRGNDKPLFFYVAPMAPHSAVSMPKINTPFTPMNNPEYRALNFQKMVGRVSAPIPNPKYAYEYSELHVPRDIPSFNHGPDPKKPSWLKNIPVQDQAHVDNMDFWYRQRVRSVQSVDEMVQGIVDLLTELRELDNTYIFLTSDNGFHLGQWGLGAGKMTGYDSDIRVPMFVRGPGVKKNHKVHEPSTHHDVAPTILKLAGGPLYEQFDGKPMPVKDDIQTVSTEAHAVEFWDNAVREDAGIIVPKNNYKGIRLLNKFGDSFYYSVWCTGEREFYNMTTDPHQMRNAIDEAPQHLLDRLDGLMSVLKSCVGITCRHPWNVLHPDGSVENIRDAMSSAYDEKYARMEKPRFTRCVEGYIPDSETPVPPKSPVFLGQNVKVESYFDWGRRTNIGKKGPVEAKG</sequence>
<feature type="chain" id="PRO_5021356785" description="Sulfatase N-terminal domain-containing protein" evidence="5">
    <location>
        <begin position="21"/>
        <end position="661"/>
    </location>
</feature>
<organism evidence="7 8">
    <name type="scientific">Synchytrium microbalum</name>
    <dbReference type="NCBI Taxonomy" id="1806994"/>
    <lineage>
        <taxon>Eukaryota</taxon>
        <taxon>Fungi</taxon>
        <taxon>Fungi incertae sedis</taxon>
        <taxon>Chytridiomycota</taxon>
        <taxon>Chytridiomycota incertae sedis</taxon>
        <taxon>Chytridiomycetes</taxon>
        <taxon>Synchytriales</taxon>
        <taxon>Synchytriaceae</taxon>
        <taxon>Synchytrium</taxon>
    </lineage>
</organism>
<proteinExistence type="inferred from homology"/>
<dbReference type="STRING" id="1806994.A0A507BUU0"/>
<dbReference type="SUPFAM" id="SSF53649">
    <property type="entry name" value="Alkaline phosphatase-like"/>
    <property type="match status" value="1"/>
</dbReference>
<dbReference type="AlphaFoldDB" id="A0A507BUU0"/>
<dbReference type="Proteomes" id="UP000319731">
    <property type="component" value="Unassembled WGS sequence"/>
</dbReference>
<dbReference type="InterPro" id="IPR017850">
    <property type="entry name" value="Alkaline_phosphatase_core_sf"/>
</dbReference>
<dbReference type="InterPro" id="IPR024607">
    <property type="entry name" value="Sulfatase_CS"/>
</dbReference>
<evidence type="ECO:0000256" key="3">
    <source>
        <dbReference type="ARBA" id="ARBA00022801"/>
    </source>
</evidence>
<keyword evidence="2 5" id="KW-0732">Signal</keyword>
<dbReference type="GO" id="GO:0008449">
    <property type="term" value="F:N-acetylglucosamine-6-sulfatase activity"/>
    <property type="evidence" value="ECO:0007669"/>
    <property type="project" value="TreeGrafter"/>
</dbReference>